<feature type="compositionally biased region" description="Basic and acidic residues" evidence="1">
    <location>
        <begin position="234"/>
        <end position="246"/>
    </location>
</feature>
<feature type="compositionally biased region" description="Low complexity" evidence="1">
    <location>
        <begin position="287"/>
        <end position="300"/>
    </location>
</feature>
<feature type="compositionally biased region" description="Basic residues" evidence="1">
    <location>
        <begin position="603"/>
        <end position="612"/>
    </location>
</feature>
<feature type="compositionally biased region" description="Polar residues" evidence="1">
    <location>
        <begin position="35"/>
        <end position="54"/>
    </location>
</feature>
<dbReference type="EMBL" id="QGMK01000536">
    <property type="protein sequence ID" value="TVY81160.1"/>
    <property type="molecule type" value="Genomic_DNA"/>
</dbReference>
<sequence length="924" mass="100606">MDMDDPWGSPWADEFQPQQPATTKESHDSVGPIQRPQTPVKASSLALQGQTNSPWDEANDAEDDGFGDWGAVPHETAIGLDAAHDGWQKNLDDNTRLTTTDINGFSAAWNDPPAGPGEDISKLAPSLLPKSTDVIRQPSPDPWAFDGPSDEKPKLQPESPNYKNGNGESENSYFGWGVEGSPVETDGTSKSKPETSGIGIEKLLADGESPDSAIIDGPHKHQLEISNGSMLGEVHNEQEESLRNELEILPETEDATFRPPIEEQKHNGAENLNDLEENHDSPKLVSKPEQISTSPSSSPSEESHHEDIFSDSPRTSVEEDSKRPHLPRKVSSKVQELVEHFDTLAKKDEVPEIISGRTSVAEGLVEASELQDENMDVMDDMDDFGDFEDSQSEIVEFVEETGTVDSTPPTPESKVVSRDEEPVLKQSPKPRTPKKEYGPVDFTLDTSVISKLYPEAEDEASTESCFIPDKVPADSFTSTEQRKTWYRLIRYGPMRKHNMGDDENYVRVNWTQSEVRMETLKVVARWIEEDRISGRVVLGGGSKAGSMFGWNDQKADPASISAAFASKTTKKKAEAVPLESSVEVPREWPQGLVRDRSTSKGRSSSKGRRRSLIKAVKPPEKAISATQSPIADFGWNTSSANSPQKPHSRASSIHRSSGSISNAVPLTNSPSPIQKRSSLNRPSSVAGASKPVRESSPHNSISAAKTHTPMASSQPMAPEPAKTPSAAIAHFSNDDDDWGDMMSSPVTSTAPYFPQSKGLRHKKSQSFGGAFEPSKQPSAPVVQAQSINLERGHRPTVSFDQILMPERRSAQIGNSPEVPNLYSAPLSAFSPPVDTITPTQTIPAGNDDPWASVDFSFFESAPTAPPPPKAAPAPEPLPVKTVSFASTRASISSPGNHKPKEEIEQDRIVQSVVQGLPDLSYMLR</sequence>
<evidence type="ECO:0000313" key="3">
    <source>
        <dbReference type="Proteomes" id="UP000469558"/>
    </source>
</evidence>
<evidence type="ECO:0000313" key="2">
    <source>
        <dbReference type="EMBL" id="TVY81160.1"/>
    </source>
</evidence>
<feature type="region of interest" description="Disordered" evidence="1">
    <location>
        <begin position="1"/>
        <end position="73"/>
    </location>
</feature>
<gene>
    <name evidence="2" type="ORF">LSUE1_G006259</name>
</gene>
<dbReference type="AlphaFoldDB" id="A0A8T9CBE8"/>
<feature type="region of interest" description="Disordered" evidence="1">
    <location>
        <begin position="103"/>
        <end position="333"/>
    </location>
</feature>
<name>A0A8T9CBE8_9HELO</name>
<feature type="compositionally biased region" description="Polar residues" evidence="1">
    <location>
        <begin position="883"/>
        <end position="895"/>
    </location>
</feature>
<proteinExistence type="predicted"/>
<dbReference type="Proteomes" id="UP000469558">
    <property type="component" value="Unassembled WGS sequence"/>
</dbReference>
<feature type="compositionally biased region" description="Polar residues" evidence="1">
    <location>
        <begin position="697"/>
        <end position="715"/>
    </location>
</feature>
<comment type="caution">
    <text evidence="2">The sequence shown here is derived from an EMBL/GenBank/DDBJ whole genome shotgun (WGS) entry which is preliminary data.</text>
</comment>
<dbReference type="OrthoDB" id="3941134at2759"/>
<accession>A0A8T9CBE8</accession>
<feature type="compositionally biased region" description="Pro residues" evidence="1">
    <location>
        <begin position="863"/>
        <end position="877"/>
    </location>
</feature>
<organism evidence="2 3">
    <name type="scientific">Lachnellula suecica</name>
    <dbReference type="NCBI Taxonomy" id="602035"/>
    <lineage>
        <taxon>Eukaryota</taxon>
        <taxon>Fungi</taxon>
        <taxon>Dikarya</taxon>
        <taxon>Ascomycota</taxon>
        <taxon>Pezizomycotina</taxon>
        <taxon>Leotiomycetes</taxon>
        <taxon>Helotiales</taxon>
        <taxon>Lachnaceae</taxon>
        <taxon>Lachnellula</taxon>
    </lineage>
</organism>
<feature type="region of interest" description="Disordered" evidence="1">
    <location>
        <begin position="858"/>
        <end position="906"/>
    </location>
</feature>
<feature type="compositionally biased region" description="Low complexity" evidence="1">
    <location>
        <begin position="649"/>
        <end position="661"/>
    </location>
</feature>
<feature type="region of interest" description="Disordered" evidence="1">
    <location>
        <begin position="751"/>
        <end position="780"/>
    </location>
</feature>
<evidence type="ECO:0000256" key="1">
    <source>
        <dbReference type="SAM" id="MobiDB-lite"/>
    </source>
</evidence>
<protein>
    <submittedName>
        <fullName evidence="2">Uncharacterized protein</fullName>
    </submittedName>
</protein>
<feature type="compositionally biased region" description="Polar residues" evidence="1">
    <location>
        <begin position="158"/>
        <end position="172"/>
    </location>
</feature>
<keyword evidence="3" id="KW-1185">Reference proteome</keyword>
<feature type="region of interest" description="Disordered" evidence="1">
    <location>
        <begin position="398"/>
        <end position="439"/>
    </location>
</feature>
<feature type="region of interest" description="Disordered" evidence="1">
    <location>
        <begin position="576"/>
        <end position="738"/>
    </location>
</feature>
<reference evidence="2 3" key="1">
    <citation type="submission" date="2018-05" db="EMBL/GenBank/DDBJ databases">
        <title>Genome sequencing and assembly of the regulated plant pathogen Lachnellula willkommii and related sister species for the development of diagnostic species identification markers.</title>
        <authorList>
            <person name="Giroux E."/>
            <person name="Bilodeau G."/>
        </authorList>
    </citation>
    <scope>NUCLEOTIDE SEQUENCE [LARGE SCALE GENOMIC DNA]</scope>
    <source>
        <strain evidence="2 3">CBS 268.59</strain>
    </source>
</reference>
<feature type="compositionally biased region" description="Polar residues" evidence="1">
    <location>
        <begin position="624"/>
        <end position="645"/>
    </location>
</feature>
<feature type="compositionally biased region" description="Polar residues" evidence="1">
    <location>
        <begin position="662"/>
        <end position="683"/>
    </location>
</feature>
<feature type="compositionally biased region" description="Acidic residues" evidence="1">
    <location>
        <begin position="57"/>
        <end position="66"/>
    </location>
</feature>